<dbReference type="AlphaFoldDB" id="A0A7K1UFP6"/>
<dbReference type="SUPFAM" id="SSF54427">
    <property type="entry name" value="NTF2-like"/>
    <property type="match status" value="1"/>
</dbReference>
<evidence type="ECO:0000313" key="1">
    <source>
        <dbReference type="EMBL" id="MVT24901.1"/>
    </source>
</evidence>
<sequence>MSSHAGDENLTVAAAWDGELRLLDPRVRSEAGPMEELLAPDFHEIGQSGTHWSRDQILSVISAEDASEHAPVLSEQRGDVVAPGLVLLTYFLEFGERRSRRSSLWRIRPEGSVLVFLQGAPVA</sequence>
<name>A0A7K1UFP6_9MICC</name>
<organism evidence="1 2">
    <name type="scientific">Nesterenkonia alkaliphila</name>
    <dbReference type="NCBI Taxonomy" id="1463631"/>
    <lineage>
        <taxon>Bacteria</taxon>
        <taxon>Bacillati</taxon>
        <taxon>Actinomycetota</taxon>
        <taxon>Actinomycetes</taxon>
        <taxon>Micrococcales</taxon>
        <taxon>Micrococcaceae</taxon>
        <taxon>Nesterenkonia</taxon>
    </lineage>
</organism>
<dbReference type="InterPro" id="IPR032710">
    <property type="entry name" value="NTF2-like_dom_sf"/>
</dbReference>
<dbReference type="EMBL" id="WRPM01000005">
    <property type="protein sequence ID" value="MVT24901.1"/>
    <property type="molecule type" value="Genomic_DNA"/>
</dbReference>
<dbReference type="OrthoDB" id="7845843at2"/>
<keyword evidence="2" id="KW-1185">Reference proteome</keyword>
<gene>
    <name evidence="1" type="ORF">GNZ21_00735</name>
</gene>
<dbReference type="Proteomes" id="UP000460157">
    <property type="component" value="Unassembled WGS sequence"/>
</dbReference>
<accession>A0A7K1UFP6</accession>
<comment type="caution">
    <text evidence="1">The sequence shown here is derived from an EMBL/GenBank/DDBJ whole genome shotgun (WGS) entry which is preliminary data.</text>
</comment>
<protein>
    <submittedName>
        <fullName evidence="1">DUF4440 domain-containing protein</fullName>
    </submittedName>
</protein>
<evidence type="ECO:0000313" key="2">
    <source>
        <dbReference type="Proteomes" id="UP000460157"/>
    </source>
</evidence>
<reference evidence="1 2" key="1">
    <citation type="submission" date="2019-12" db="EMBL/GenBank/DDBJ databases">
        <title>Nesterenkonia muleiensis sp. nov., a novel actinobacterium isolated from sap of Populus euphratica.</title>
        <authorList>
            <person name="Wang R."/>
        </authorList>
    </citation>
    <scope>NUCLEOTIDE SEQUENCE [LARGE SCALE GENOMIC DNA]</scope>
    <source>
        <strain evidence="1 2">F10</strain>
    </source>
</reference>
<proteinExistence type="predicted"/>